<name>X1LYK4_9ZZZZ</name>
<evidence type="ECO:0000313" key="1">
    <source>
        <dbReference type="EMBL" id="GAI24173.1"/>
    </source>
</evidence>
<organism evidence="1">
    <name type="scientific">marine sediment metagenome</name>
    <dbReference type="NCBI Taxonomy" id="412755"/>
    <lineage>
        <taxon>unclassified sequences</taxon>
        <taxon>metagenomes</taxon>
        <taxon>ecological metagenomes</taxon>
    </lineage>
</organism>
<accession>X1LYK4</accession>
<dbReference type="EMBL" id="BARV01020154">
    <property type="protein sequence ID" value="GAI24173.1"/>
    <property type="molecule type" value="Genomic_DNA"/>
</dbReference>
<reference evidence="1" key="1">
    <citation type="journal article" date="2014" name="Front. Microbiol.">
        <title>High frequency of phylogenetically diverse reductive dehalogenase-homologous genes in deep subseafloor sedimentary metagenomes.</title>
        <authorList>
            <person name="Kawai M."/>
            <person name="Futagami T."/>
            <person name="Toyoda A."/>
            <person name="Takaki Y."/>
            <person name="Nishi S."/>
            <person name="Hori S."/>
            <person name="Arai W."/>
            <person name="Tsubouchi T."/>
            <person name="Morono Y."/>
            <person name="Uchiyama I."/>
            <person name="Ito T."/>
            <person name="Fujiyama A."/>
            <person name="Inagaki F."/>
            <person name="Takami H."/>
        </authorList>
    </citation>
    <scope>NUCLEOTIDE SEQUENCE</scope>
    <source>
        <strain evidence="1">Expedition CK06-06</strain>
    </source>
</reference>
<sequence length="125" mass="13739">MRNRSIFTILAIIILSITAHAQLDLSLHAQLDLTVTGYMRIRVSHINAGNTSATGPFGEPIENGGKSLFLLKPTIELEVMDNIVLGSHFRLTNISNSAMFGAPDYYLYQLVSPYINAEFGNAKLV</sequence>
<feature type="non-terminal residue" evidence="1">
    <location>
        <position position="125"/>
    </location>
</feature>
<comment type="caution">
    <text evidence="1">The sequence shown here is derived from an EMBL/GenBank/DDBJ whole genome shotgun (WGS) entry which is preliminary data.</text>
</comment>
<gene>
    <name evidence="1" type="ORF">S06H3_33714</name>
</gene>
<proteinExistence type="predicted"/>
<protein>
    <submittedName>
        <fullName evidence="1">Uncharacterized protein</fullName>
    </submittedName>
</protein>
<dbReference type="AlphaFoldDB" id="X1LYK4"/>